<dbReference type="GeneID" id="103713568"/>
<dbReference type="Pfam" id="PF13837">
    <property type="entry name" value="Myb_DNA-bind_4"/>
    <property type="match status" value="1"/>
</dbReference>
<dbReference type="RefSeq" id="XP_008798770.1">
    <property type="nucleotide sequence ID" value="XM_008800548.4"/>
</dbReference>
<dbReference type="PANTHER" id="PTHR46327">
    <property type="entry name" value="F16F4.11 PROTEIN-RELATED"/>
    <property type="match status" value="1"/>
</dbReference>
<feature type="domain" description="Myb/SANT-like DNA-binding" evidence="3">
    <location>
        <begin position="102"/>
        <end position="195"/>
    </location>
</feature>
<feature type="compositionally biased region" description="Acidic residues" evidence="2">
    <location>
        <begin position="266"/>
        <end position="287"/>
    </location>
</feature>
<feature type="region of interest" description="Disordered" evidence="2">
    <location>
        <begin position="388"/>
        <end position="417"/>
    </location>
</feature>
<sequence length="417" mass="46490">MDNSMTGSGFLAGSSADPSVHHHPQPHDPLPYLQPMLAAGLFDPATASLNPPSRGKGISPSSTAAATSDDDDQLPAAAAAEENGHGQQTGTGSGKKGSPWHRMKWTDEVVRLLIRIVAFVGDDCAHEAVDGTAGAVKRKHGAAFQKKGKWKMVSLLMQENGAFVSPQQCEDKFNDLNKRYKRLNDILGPGTSCIVVNDPASLESMPISQKAKSDVRKILSSKHLFYKEMCAYHSGQKIPDCPDINLQSCSLPHITLSKDGNQCVDGEGEEDEDEADHDEGDEEEGSEEVGRGGFESFLAEMDAVLQDPTRSPLERREWLRMRALQLEEERLDIETEALAIERQRFKWQRFSSKKDREIERSRLENERLMLENERMRMQARQKELELHFKRSGDSLESAGFGTEEEQGREQMEFGRVH</sequence>
<gene>
    <name evidence="5" type="primary">LOC103713568</name>
</gene>
<accession>A0A8B7CGC9</accession>
<feature type="compositionally biased region" description="Basic and acidic residues" evidence="2">
    <location>
        <begin position="405"/>
        <end position="417"/>
    </location>
</feature>
<dbReference type="Gene3D" id="1.10.10.60">
    <property type="entry name" value="Homeodomain-like"/>
    <property type="match status" value="1"/>
</dbReference>
<evidence type="ECO:0000256" key="2">
    <source>
        <dbReference type="SAM" id="MobiDB-lite"/>
    </source>
</evidence>
<dbReference type="PANTHER" id="PTHR46327:SF9">
    <property type="entry name" value="MYB_SANT-LIKE DNA-BINDING DOMAIN-CONTAINING PROTEIN"/>
    <property type="match status" value="1"/>
</dbReference>
<reference evidence="5" key="1">
    <citation type="submission" date="2025-08" db="UniProtKB">
        <authorList>
            <consortium name="RefSeq"/>
        </authorList>
    </citation>
    <scope>IDENTIFICATION</scope>
    <source>
        <tissue evidence="5">Young leaves</tissue>
    </source>
</reference>
<evidence type="ECO:0000259" key="3">
    <source>
        <dbReference type="Pfam" id="PF13837"/>
    </source>
</evidence>
<feature type="coiled-coil region" evidence="1">
    <location>
        <begin position="323"/>
        <end position="385"/>
    </location>
</feature>
<evidence type="ECO:0000313" key="4">
    <source>
        <dbReference type="Proteomes" id="UP000228380"/>
    </source>
</evidence>
<dbReference type="Proteomes" id="UP000228380">
    <property type="component" value="Unplaced"/>
</dbReference>
<feature type="compositionally biased region" description="Low complexity" evidence="2">
    <location>
        <begin position="76"/>
        <end position="86"/>
    </location>
</feature>
<dbReference type="InterPro" id="IPR044822">
    <property type="entry name" value="Myb_DNA-bind_4"/>
</dbReference>
<dbReference type="KEGG" id="pda:103713568"/>
<name>A0A8B7CGC9_PHODC</name>
<keyword evidence="1" id="KW-0175">Coiled coil</keyword>
<keyword evidence="4" id="KW-1185">Reference proteome</keyword>
<evidence type="ECO:0000313" key="5">
    <source>
        <dbReference type="RefSeq" id="XP_008798770.1"/>
    </source>
</evidence>
<proteinExistence type="predicted"/>
<feature type="region of interest" description="Disordered" evidence="2">
    <location>
        <begin position="1"/>
        <end position="100"/>
    </location>
</feature>
<dbReference type="OrthoDB" id="784295at2759"/>
<dbReference type="AlphaFoldDB" id="A0A8B7CGC9"/>
<protein>
    <submittedName>
        <fullName evidence="5">Uncharacterized protein LOC103713568</fullName>
    </submittedName>
</protein>
<evidence type="ECO:0000256" key="1">
    <source>
        <dbReference type="SAM" id="Coils"/>
    </source>
</evidence>
<feature type="region of interest" description="Disordered" evidence="2">
    <location>
        <begin position="260"/>
        <end position="290"/>
    </location>
</feature>
<organism evidence="4 5">
    <name type="scientific">Phoenix dactylifera</name>
    <name type="common">Date palm</name>
    <dbReference type="NCBI Taxonomy" id="42345"/>
    <lineage>
        <taxon>Eukaryota</taxon>
        <taxon>Viridiplantae</taxon>
        <taxon>Streptophyta</taxon>
        <taxon>Embryophyta</taxon>
        <taxon>Tracheophyta</taxon>
        <taxon>Spermatophyta</taxon>
        <taxon>Magnoliopsida</taxon>
        <taxon>Liliopsida</taxon>
        <taxon>Arecaceae</taxon>
        <taxon>Coryphoideae</taxon>
        <taxon>Phoeniceae</taxon>
        <taxon>Phoenix</taxon>
    </lineage>
</organism>